<dbReference type="AlphaFoldDB" id="A0A3N0DQ89"/>
<feature type="transmembrane region" description="Helical" evidence="5">
    <location>
        <begin position="298"/>
        <end position="316"/>
    </location>
</feature>
<dbReference type="GO" id="GO:0022857">
    <property type="term" value="F:transmembrane transporter activity"/>
    <property type="evidence" value="ECO:0007669"/>
    <property type="project" value="InterPro"/>
</dbReference>
<comment type="subcellular location">
    <subcellularLocation>
        <location evidence="1">Cell membrane</location>
        <topology evidence="1">Multi-pass membrane protein</topology>
    </subcellularLocation>
</comment>
<dbReference type="PROSITE" id="PS50850">
    <property type="entry name" value="MFS"/>
    <property type="match status" value="1"/>
</dbReference>
<feature type="transmembrane region" description="Helical" evidence="5">
    <location>
        <begin position="139"/>
        <end position="157"/>
    </location>
</feature>
<sequence length="505" mass="51442">MKNSPSQARSTNLTLLAMCLSLVLVVASVSALNLALPDVAIDLGASNAALTWIADGYTVALAALVLPLGALGDRWGRRNILIVGTVVFGVASLIASFADSSGELIVWRVVMGLGAAMIMPGTLSTITAAFPAEQRARGVAVWSGFAAAGAIIGMLAAGSLLEQWTWRSIFVASAVVAVIAGLAALVWAPNTRDEDQGRPDFAGALLSSVAIGTLVYAIIEGNDKGWTEPAVVVTGVIALLGFAGYAFLGARNDEPLLDPRLFGIPGFRSGAITVLVQFMAVFGFFFVGLQYLQLLLGYSPLKAAIALVPVALVVMPTARVTPWLVERLGTNVVMSGGLVLLAGGLFWVARLDVDSGYLPFLGGIIVAGLGIGLCSSTGTSAIVGSLSTGQQGVASAVNDATREVGSAVGIAIMGSVFGRVYADKLSDLSQLPAAVRGAVEDSPAAGLHVAEQLGGPESAGLAHAVQTAFIDGLSASILVICAILVVAAAGAALRAPKRGQDPGRK</sequence>
<feature type="transmembrane region" description="Helical" evidence="5">
    <location>
        <begin position="404"/>
        <end position="422"/>
    </location>
</feature>
<protein>
    <submittedName>
        <fullName evidence="7">MFS transporter</fullName>
    </submittedName>
</protein>
<dbReference type="EMBL" id="RJSG01000003">
    <property type="protein sequence ID" value="RNL77808.1"/>
    <property type="molecule type" value="Genomic_DNA"/>
</dbReference>
<reference evidence="7 8" key="1">
    <citation type="submission" date="2018-11" db="EMBL/GenBank/DDBJ databases">
        <authorList>
            <person name="Li F."/>
        </authorList>
    </citation>
    <scope>NUCLEOTIDE SEQUENCE [LARGE SCALE GENOMIC DNA]</scope>
    <source>
        <strain evidence="7 8">KIS18-7</strain>
    </source>
</reference>
<dbReference type="InterPro" id="IPR036259">
    <property type="entry name" value="MFS_trans_sf"/>
</dbReference>
<organism evidence="7 8">
    <name type="scientific">Nocardioides marmorisolisilvae</name>
    <dbReference type="NCBI Taxonomy" id="1542737"/>
    <lineage>
        <taxon>Bacteria</taxon>
        <taxon>Bacillati</taxon>
        <taxon>Actinomycetota</taxon>
        <taxon>Actinomycetes</taxon>
        <taxon>Propionibacteriales</taxon>
        <taxon>Nocardioidaceae</taxon>
        <taxon>Nocardioides</taxon>
    </lineage>
</organism>
<feature type="transmembrane region" description="Helical" evidence="5">
    <location>
        <begin position="169"/>
        <end position="189"/>
    </location>
</feature>
<keyword evidence="8" id="KW-1185">Reference proteome</keyword>
<dbReference type="GO" id="GO:0005886">
    <property type="term" value="C:plasma membrane"/>
    <property type="evidence" value="ECO:0007669"/>
    <property type="project" value="UniProtKB-SubCell"/>
</dbReference>
<keyword evidence="2 5" id="KW-0812">Transmembrane</keyword>
<feature type="transmembrane region" description="Helical" evidence="5">
    <location>
        <begin position="231"/>
        <end position="250"/>
    </location>
</feature>
<gene>
    <name evidence="7" type="ORF">EFL95_16340</name>
</gene>
<feature type="transmembrane region" description="Helical" evidence="5">
    <location>
        <begin position="80"/>
        <end position="98"/>
    </location>
</feature>
<evidence type="ECO:0000256" key="3">
    <source>
        <dbReference type="ARBA" id="ARBA00022989"/>
    </source>
</evidence>
<dbReference type="InterPro" id="IPR020846">
    <property type="entry name" value="MFS_dom"/>
</dbReference>
<evidence type="ECO:0000256" key="5">
    <source>
        <dbReference type="SAM" id="Phobius"/>
    </source>
</evidence>
<dbReference type="SUPFAM" id="SSF103473">
    <property type="entry name" value="MFS general substrate transporter"/>
    <property type="match status" value="1"/>
</dbReference>
<evidence type="ECO:0000313" key="7">
    <source>
        <dbReference type="EMBL" id="RNL77808.1"/>
    </source>
</evidence>
<accession>A0A3N0DQ89</accession>
<dbReference type="Proteomes" id="UP000277094">
    <property type="component" value="Unassembled WGS sequence"/>
</dbReference>
<dbReference type="Gene3D" id="1.20.1250.20">
    <property type="entry name" value="MFS general substrate transporter like domains"/>
    <property type="match status" value="1"/>
</dbReference>
<comment type="caution">
    <text evidence="7">The sequence shown here is derived from an EMBL/GenBank/DDBJ whole genome shotgun (WGS) entry which is preliminary data.</text>
</comment>
<evidence type="ECO:0000256" key="2">
    <source>
        <dbReference type="ARBA" id="ARBA00022692"/>
    </source>
</evidence>
<feature type="transmembrane region" description="Helical" evidence="5">
    <location>
        <begin position="271"/>
        <end position="292"/>
    </location>
</feature>
<evidence type="ECO:0000313" key="8">
    <source>
        <dbReference type="Proteomes" id="UP000277094"/>
    </source>
</evidence>
<proteinExistence type="predicted"/>
<dbReference type="InterPro" id="IPR011701">
    <property type="entry name" value="MFS"/>
</dbReference>
<feature type="domain" description="Major facilitator superfamily (MFS) profile" evidence="6">
    <location>
        <begin position="14"/>
        <end position="499"/>
    </location>
</feature>
<dbReference type="RefSeq" id="WP_123235393.1">
    <property type="nucleotide sequence ID" value="NZ_RJSG01000003.1"/>
</dbReference>
<dbReference type="PANTHER" id="PTHR42718:SF42">
    <property type="entry name" value="EXPORT PROTEIN"/>
    <property type="match status" value="1"/>
</dbReference>
<evidence type="ECO:0000256" key="4">
    <source>
        <dbReference type="ARBA" id="ARBA00023136"/>
    </source>
</evidence>
<evidence type="ECO:0000256" key="1">
    <source>
        <dbReference type="ARBA" id="ARBA00004651"/>
    </source>
</evidence>
<evidence type="ECO:0000259" key="6">
    <source>
        <dbReference type="PROSITE" id="PS50850"/>
    </source>
</evidence>
<name>A0A3N0DQ89_9ACTN</name>
<feature type="transmembrane region" description="Helical" evidence="5">
    <location>
        <begin position="104"/>
        <end position="127"/>
    </location>
</feature>
<dbReference type="Pfam" id="PF07690">
    <property type="entry name" value="MFS_1"/>
    <property type="match status" value="1"/>
</dbReference>
<keyword evidence="3 5" id="KW-1133">Transmembrane helix</keyword>
<feature type="transmembrane region" description="Helical" evidence="5">
    <location>
        <begin position="360"/>
        <end position="383"/>
    </location>
</feature>
<feature type="transmembrane region" description="Helical" evidence="5">
    <location>
        <begin position="47"/>
        <end position="68"/>
    </location>
</feature>
<keyword evidence="4 5" id="KW-0472">Membrane</keyword>
<feature type="transmembrane region" description="Helical" evidence="5">
    <location>
        <begin position="473"/>
        <end position="495"/>
    </location>
</feature>
<dbReference type="PANTHER" id="PTHR42718">
    <property type="entry name" value="MAJOR FACILITATOR SUPERFAMILY MULTIDRUG TRANSPORTER MFSC"/>
    <property type="match status" value="1"/>
</dbReference>
<dbReference type="CDD" id="cd17321">
    <property type="entry name" value="MFS_MMR_MDR_like"/>
    <property type="match status" value="1"/>
</dbReference>
<dbReference type="OrthoDB" id="9781469at2"/>
<feature type="transmembrane region" description="Helical" evidence="5">
    <location>
        <begin position="328"/>
        <end position="348"/>
    </location>
</feature>
<feature type="transmembrane region" description="Helical" evidence="5">
    <location>
        <begin position="201"/>
        <end position="219"/>
    </location>
</feature>